<dbReference type="PANTHER" id="PTHR32309:SF13">
    <property type="entry name" value="FERRIC ENTEROBACTIN TRANSPORT PROTEIN FEPE"/>
    <property type="match status" value="1"/>
</dbReference>
<dbReference type="EMBL" id="JAOWKZ010000007">
    <property type="protein sequence ID" value="MCV2874601.1"/>
    <property type="molecule type" value="Genomic_DNA"/>
</dbReference>
<feature type="compositionally biased region" description="Basic and acidic residues" evidence="1">
    <location>
        <begin position="48"/>
        <end position="64"/>
    </location>
</feature>
<evidence type="ECO:0000313" key="4">
    <source>
        <dbReference type="Proteomes" id="UP001652564"/>
    </source>
</evidence>
<keyword evidence="3" id="KW-0762">Sugar transport</keyword>
<feature type="transmembrane region" description="Helical" evidence="2">
    <location>
        <begin position="83"/>
        <end position="106"/>
    </location>
</feature>
<feature type="transmembrane region" description="Helical" evidence="2">
    <location>
        <begin position="421"/>
        <end position="445"/>
    </location>
</feature>
<reference evidence="3 4" key="1">
    <citation type="submission" date="2022-10" db="EMBL/GenBank/DDBJ databases">
        <title>Defluviimonas sp. nov., isolated from ocean surface sediments.</title>
        <authorList>
            <person name="He W."/>
            <person name="Wang L."/>
            <person name="Zhang D.-F."/>
        </authorList>
    </citation>
    <scope>NUCLEOTIDE SEQUENCE [LARGE SCALE GENOMIC DNA]</scope>
    <source>
        <strain evidence="3 4">WL0050</strain>
    </source>
</reference>
<comment type="caution">
    <text evidence="3">The sequence shown here is derived from an EMBL/GenBank/DDBJ whole genome shotgun (WGS) entry which is preliminary data.</text>
</comment>
<feature type="compositionally biased region" description="Basic and acidic residues" evidence="1">
    <location>
        <begin position="11"/>
        <end position="26"/>
    </location>
</feature>
<keyword evidence="4" id="KW-1185">Reference proteome</keyword>
<keyword evidence="2" id="KW-0472">Membrane</keyword>
<organism evidence="3 4">
    <name type="scientific">Albidovulum litorale</name>
    <dbReference type="NCBI Taxonomy" id="2984134"/>
    <lineage>
        <taxon>Bacteria</taxon>
        <taxon>Pseudomonadati</taxon>
        <taxon>Pseudomonadota</taxon>
        <taxon>Alphaproteobacteria</taxon>
        <taxon>Rhodobacterales</taxon>
        <taxon>Paracoccaceae</taxon>
        <taxon>Albidovulum</taxon>
    </lineage>
</organism>
<feature type="region of interest" description="Disordered" evidence="1">
    <location>
        <begin position="1"/>
        <end position="73"/>
    </location>
</feature>
<protein>
    <submittedName>
        <fullName evidence="3">Sugar transporter</fullName>
    </submittedName>
</protein>
<dbReference type="Proteomes" id="UP001652564">
    <property type="component" value="Unassembled WGS sequence"/>
</dbReference>
<evidence type="ECO:0000256" key="1">
    <source>
        <dbReference type="SAM" id="MobiDB-lite"/>
    </source>
</evidence>
<accession>A0ABT2ZTW4</accession>
<keyword evidence="2" id="KW-0812">Transmembrane</keyword>
<dbReference type="PANTHER" id="PTHR32309">
    <property type="entry name" value="TYROSINE-PROTEIN KINASE"/>
    <property type="match status" value="1"/>
</dbReference>
<name>A0ABT2ZTW4_9RHOB</name>
<sequence>MNNAGKMGQKPRRDPDALPERSERVRSNSASAQNRPTSTPAPTPIADAPEKQSDTDARGRRGGERLTTLRPVASPARMRSRHWGLIASFVLGVLLPTAVSIVYLFFVSADQFASTVGFTVRREEGIDATAGLFGGLAQFTGTGVTSESDILYEFIHSQEIVETIDARVNLRGMYSRHWPIDPVFALDPSVAIEDLLFHWQRMVRISYDQSTRLIELRVLAFSAEDARRIADEILLEGQRKINDLNTAARQDVMRYANEDLDVALERLKKSREAMTQFRIRTQIVDPDSDIQGRMGVLSTLQQQLAEALIAYDLLLLQTEMDSDPRIAQSLRRIEVIRDRIAAERNTFATASHEVGELSENYPELIAEYESLSVDREYAEESYRLALAAVDAARAEAARQSLYLAPFIRPTLPETSEYPRRFVISGLVAVFLLLAWSILALAYYSLRDRR</sequence>
<keyword evidence="3" id="KW-0813">Transport</keyword>
<keyword evidence="2" id="KW-1133">Transmembrane helix</keyword>
<gene>
    <name evidence="3" type="ORF">OEZ71_20065</name>
</gene>
<dbReference type="InterPro" id="IPR050445">
    <property type="entry name" value="Bact_polysacc_biosynth/exp"/>
</dbReference>
<feature type="compositionally biased region" description="Polar residues" evidence="1">
    <location>
        <begin position="27"/>
        <end position="40"/>
    </location>
</feature>
<evidence type="ECO:0000313" key="3">
    <source>
        <dbReference type="EMBL" id="MCV2874601.1"/>
    </source>
</evidence>
<proteinExistence type="predicted"/>
<evidence type="ECO:0000256" key="2">
    <source>
        <dbReference type="SAM" id="Phobius"/>
    </source>
</evidence>